<dbReference type="AlphaFoldDB" id="A0A976QVV0"/>
<evidence type="ECO:0000256" key="1">
    <source>
        <dbReference type="SAM" id="SignalP"/>
    </source>
</evidence>
<gene>
    <name evidence="2" type="ORF">MACK_002933</name>
</gene>
<accession>A0A976QVV0</accession>
<organism evidence="2 3">
    <name type="scientific">Theileria orientalis</name>
    <dbReference type="NCBI Taxonomy" id="68886"/>
    <lineage>
        <taxon>Eukaryota</taxon>
        <taxon>Sar</taxon>
        <taxon>Alveolata</taxon>
        <taxon>Apicomplexa</taxon>
        <taxon>Aconoidasida</taxon>
        <taxon>Piroplasmida</taxon>
        <taxon>Theileriidae</taxon>
        <taxon>Theileria</taxon>
    </lineage>
</organism>
<feature type="chain" id="PRO_5037639977" description="OTU domain-containing protein" evidence="1">
    <location>
        <begin position="26"/>
        <end position="634"/>
    </location>
</feature>
<evidence type="ECO:0008006" key="4">
    <source>
        <dbReference type="Google" id="ProtNLM"/>
    </source>
</evidence>
<dbReference type="Proteomes" id="UP000244811">
    <property type="component" value="Chromosome 4"/>
</dbReference>
<feature type="signal peptide" evidence="1">
    <location>
        <begin position="1"/>
        <end position="25"/>
    </location>
</feature>
<evidence type="ECO:0000313" key="2">
    <source>
        <dbReference type="EMBL" id="UKK02836.2"/>
    </source>
</evidence>
<protein>
    <recommendedName>
        <fullName evidence="4">OTU domain-containing protein</fullName>
    </recommendedName>
</protein>
<proteinExistence type="predicted"/>
<dbReference type="EMBL" id="CP056072">
    <property type="protein sequence ID" value="UKK02836.2"/>
    <property type="molecule type" value="Genomic_DNA"/>
</dbReference>
<reference evidence="2" key="1">
    <citation type="submission" date="2022-07" db="EMBL/GenBank/DDBJ databases">
        <title>Evaluation of T. orientalis genome assembly methods using nanopore sequencing and analysis of variation between genomes.</title>
        <authorList>
            <person name="Yam J."/>
            <person name="Micallef M.L."/>
            <person name="Liu M."/>
            <person name="Djordjevic S.P."/>
            <person name="Bogema D.R."/>
            <person name="Jenkins C."/>
        </authorList>
    </citation>
    <scope>NUCLEOTIDE SEQUENCE</scope>
    <source>
        <strain evidence="2">Goon Nure</strain>
    </source>
</reference>
<sequence length="634" mass="72798">MNKIVSLSLLFFILNGALLTNFVQSSKTDLNLYLFLKHLDVGSLSRLITFKHYIGEHNYQVRPKFGPAYVYHDKGVTGWTRRLGMYGYGIVALGMRGDGNCMFYTLCSIFKLNKIDNKRLLEYLNPDVEPAVRIAIMGILAEEEYISPINLKRLSQIYYVGADPYDQDSMELYDRQAFLKRAMDQVALQQAYQTKALTVESGSIFENIDIITHYNNIKAEVDGMGAVRALYDAIDKPLYTRFGDHTDKRFLERIFQMRILYLNRKTTLINCGNKELDFNTKLIVTMLYEDGCHFDIANIYKLGTTDLKDVKSAYNISEIPLPLLLMITEDYTSHIVEAINPITSTFPYRIDTPRRIATLFAPYKLHEDLTSSHVCSKFSHWTPTTKEWDEKLNPHNLTLCSKDYGGDGNCLFHVISGILRDNGYNIGKFDLQRKDISPGIRISLKGMKFNDDGFFSMKDVRMLSSLAYVGIDPENAEAQQYLDVEQLKNRIQITLSGMDMSRDITWKPADCFRKLQEKNNRALEVAKYVFKSISSVSPVQNWGSGDDLYGLCELLNVDFLLFHKDGARIQHFKSSLKKPVCTLNIYYYHMTHFQSAGVVAHYMNSNKRKLSSLYKNFELDEQLYGLLPTQKDSS</sequence>
<evidence type="ECO:0000313" key="3">
    <source>
        <dbReference type="Proteomes" id="UP000244811"/>
    </source>
</evidence>
<keyword evidence="1" id="KW-0732">Signal</keyword>
<name>A0A976QVV0_THEOR</name>